<proteinExistence type="predicted"/>
<reference evidence="2" key="1">
    <citation type="submission" date="2020-05" db="EMBL/GenBank/DDBJ databases">
        <authorList>
            <person name="Chiriac C."/>
            <person name="Salcher M."/>
            <person name="Ghai R."/>
            <person name="Kavagutti S V."/>
        </authorList>
    </citation>
    <scope>NUCLEOTIDE SEQUENCE</scope>
</reference>
<evidence type="ECO:0000313" key="5">
    <source>
        <dbReference type="EMBL" id="CAB4210852.1"/>
    </source>
</evidence>
<dbReference type="EMBL" id="LR797012">
    <property type="protein sequence ID" value="CAB4180885.1"/>
    <property type="molecule type" value="Genomic_DNA"/>
</dbReference>
<evidence type="ECO:0000313" key="4">
    <source>
        <dbReference type="EMBL" id="CAB4196220.1"/>
    </source>
</evidence>
<evidence type="ECO:0000313" key="3">
    <source>
        <dbReference type="EMBL" id="CAB4180885.1"/>
    </source>
</evidence>
<protein>
    <submittedName>
        <fullName evidence="2">Uncharacterized protein</fullName>
    </submittedName>
</protein>
<sequence>MSYLSSLNIHPVVKIEIASSRGTTSVDTPYTITKIKLVLDDGSYMEVVATAADGKAIPVRMGDAT</sequence>
<dbReference type="EMBL" id="LR796633">
    <property type="protein sequence ID" value="CAB4156209.1"/>
    <property type="molecule type" value="Genomic_DNA"/>
</dbReference>
<evidence type="ECO:0000313" key="1">
    <source>
        <dbReference type="EMBL" id="CAB4156209.1"/>
    </source>
</evidence>
<accession>A0A6J5PB21</accession>
<gene>
    <name evidence="3" type="ORF">UFOVP1069_3</name>
    <name evidence="4" type="ORF">UFOVP1301_64</name>
    <name evidence="5" type="ORF">UFOVP1415_50</name>
    <name evidence="1" type="ORF">UFOVP663_49</name>
    <name evidence="2" type="ORF">UFOVP894_25</name>
</gene>
<organism evidence="2">
    <name type="scientific">uncultured Caudovirales phage</name>
    <dbReference type="NCBI Taxonomy" id="2100421"/>
    <lineage>
        <taxon>Viruses</taxon>
        <taxon>Duplodnaviria</taxon>
        <taxon>Heunggongvirae</taxon>
        <taxon>Uroviricota</taxon>
        <taxon>Caudoviricetes</taxon>
        <taxon>Peduoviridae</taxon>
        <taxon>Maltschvirus</taxon>
        <taxon>Maltschvirus maltsch</taxon>
    </lineage>
</organism>
<dbReference type="EMBL" id="LR796833">
    <property type="protein sequence ID" value="CAB4168673.1"/>
    <property type="molecule type" value="Genomic_DNA"/>
</dbReference>
<evidence type="ECO:0000313" key="2">
    <source>
        <dbReference type="EMBL" id="CAB4168673.1"/>
    </source>
</evidence>
<dbReference type="EMBL" id="LR797249">
    <property type="protein sequence ID" value="CAB4196220.1"/>
    <property type="molecule type" value="Genomic_DNA"/>
</dbReference>
<dbReference type="EMBL" id="LR797372">
    <property type="protein sequence ID" value="CAB4210852.1"/>
    <property type="molecule type" value="Genomic_DNA"/>
</dbReference>
<name>A0A6J5PB21_9CAUD</name>